<gene>
    <name evidence="10" type="ORF">JOE21_002898</name>
</gene>
<sequence length="240" mass="27386">MKKEKILLVDDERGLLQMLLTLLKREGFSHVDTATTAEEALHLVRRQPYDIILLDVMLPDMEGFEVCRQIRNHTLAPILFVTARSSDWDKLTGLGIGGDDYITKPFNPLELVARIQVQLRRTRLMKEDTTPLAGDSWDFGSFKLDRPSGQLIVKGEPVHCTAKELELLSFFCANPNRIFTAQQLYEYVWGPSFEGDEKTVVIHISKLRKKIEAEPKHPRILVNLRGIGYKFTPPQDGGDR</sequence>
<evidence type="ECO:0000256" key="7">
    <source>
        <dbReference type="PROSITE-ProRule" id="PRU01091"/>
    </source>
</evidence>
<reference evidence="10 11" key="1">
    <citation type="submission" date="2023-07" db="EMBL/GenBank/DDBJ databases">
        <title>Genomic Encyclopedia of Type Strains, Phase IV (KMG-IV): sequencing the most valuable type-strain genomes for metagenomic binning, comparative biology and taxonomic classification.</title>
        <authorList>
            <person name="Goeker M."/>
        </authorList>
    </citation>
    <scope>NUCLEOTIDE SEQUENCE [LARGE SCALE GENOMIC DNA]</scope>
    <source>
        <strain evidence="10 11">DSM 45903</strain>
    </source>
</reference>
<keyword evidence="5" id="KW-0804">Transcription</keyword>
<feature type="modified residue" description="4-aspartylphosphate" evidence="6">
    <location>
        <position position="55"/>
    </location>
</feature>
<keyword evidence="11" id="KW-1185">Reference proteome</keyword>
<dbReference type="SMART" id="SM00448">
    <property type="entry name" value="REC"/>
    <property type="match status" value="1"/>
</dbReference>
<evidence type="ECO:0000256" key="5">
    <source>
        <dbReference type="ARBA" id="ARBA00023163"/>
    </source>
</evidence>
<evidence type="ECO:0000256" key="3">
    <source>
        <dbReference type="ARBA" id="ARBA00023015"/>
    </source>
</evidence>
<dbReference type="PROSITE" id="PS50110">
    <property type="entry name" value="RESPONSE_REGULATORY"/>
    <property type="match status" value="1"/>
</dbReference>
<evidence type="ECO:0000256" key="1">
    <source>
        <dbReference type="ARBA" id="ARBA00022553"/>
    </source>
</evidence>
<evidence type="ECO:0000259" key="8">
    <source>
        <dbReference type="PROSITE" id="PS50110"/>
    </source>
</evidence>
<dbReference type="GO" id="GO:0003677">
    <property type="term" value="F:DNA binding"/>
    <property type="evidence" value="ECO:0007669"/>
    <property type="project" value="UniProtKB-KW"/>
</dbReference>
<proteinExistence type="predicted"/>
<dbReference type="CDD" id="cd00383">
    <property type="entry name" value="trans_reg_C"/>
    <property type="match status" value="1"/>
</dbReference>
<dbReference type="Gene3D" id="3.40.50.2300">
    <property type="match status" value="1"/>
</dbReference>
<dbReference type="InterPro" id="IPR039420">
    <property type="entry name" value="WalR-like"/>
</dbReference>
<dbReference type="Gene3D" id="1.10.10.10">
    <property type="entry name" value="Winged helix-like DNA-binding domain superfamily/Winged helix DNA-binding domain"/>
    <property type="match status" value="1"/>
</dbReference>
<dbReference type="Pfam" id="PF00072">
    <property type="entry name" value="Response_reg"/>
    <property type="match status" value="1"/>
</dbReference>
<evidence type="ECO:0000313" key="11">
    <source>
        <dbReference type="Proteomes" id="UP001185012"/>
    </source>
</evidence>
<dbReference type="PROSITE" id="PS51755">
    <property type="entry name" value="OMPR_PHOB"/>
    <property type="match status" value="1"/>
</dbReference>
<dbReference type="SUPFAM" id="SSF46894">
    <property type="entry name" value="C-terminal effector domain of the bipartite response regulators"/>
    <property type="match status" value="1"/>
</dbReference>
<dbReference type="CDD" id="cd17574">
    <property type="entry name" value="REC_OmpR"/>
    <property type="match status" value="1"/>
</dbReference>
<dbReference type="Pfam" id="PF00486">
    <property type="entry name" value="Trans_reg_C"/>
    <property type="match status" value="1"/>
</dbReference>
<protein>
    <submittedName>
        <fullName evidence="10">DNA-binding response OmpR family regulator</fullName>
    </submittedName>
</protein>
<feature type="domain" description="OmpR/PhoB-type" evidence="9">
    <location>
        <begin position="134"/>
        <end position="233"/>
    </location>
</feature>
<evidence type="ECO:0000313" key="10">
    <source>
        <dbReference type="EMBL" id="MDR6226888.1"/>
    </source>
</evidence>
<accession>A0ABU1IQ34</accession>
<dbReference type="InterPro" id="IPR001867">
    <property type="entry name" value="OmpR/PhoB-type_DNA-bd"/>
</dbReference>
<dbReference type="SUPFAM" id="SSF52172">
    <property type="entry name" value="CheY-like"/>
    <property type="match status" value="1"/>
</dbReference>
<dbReference type="PANTHER" id="PTHR48111:SF52">
    <property type="entry name" value="TRANSCRIPTIONAL REGULATORY PROTEIN YVRH"/>
    <property type="match status" value="1"/>
</dbReference>
<feature type="domain" description="Response regulatory" evidence="8">
    <location>
        <begin position="5"/>
        <end position="119"/>
    </location>
</feature>
<dbReference type="EMBL" id="JAVDQG010000006">
    <property type="protein sequence ID" value="MDR6226888.1"/>
    <property type="molecule type" value="Genomic_DNA"/>
</dbReference>
<keyword evidence="1 6" id="KW-0597">Phosphoprotein</keyword>
<evidence type="ECO:0000256" key="2">
    <source>
        <dbReference type="ARBA" id="ARBA00023012"/>
    </source>
</evidence>
<dbReference type="SMART" id="SM00862">
    <property type="entry name" value="Trans_reg_C"/>
    <property type="match status" value="1"/>
</dbReference>
<organism evidence="10 11">
    <name type="scientific">Desmospora profundinema</name>
    <dbReference type="NCBI Taxonomy" id="1571184"/>
    <lineage>
        <taxon>Bacteria</taxon>
        <taxon>Bacillati</taxon>
        <taxon>Bacillota</taxon>
        <taxon>Bacilli</taxon>
        <taxon>Bacillales</taxon>
        <taxon>Thermoactinomycetaceae</taxon>
        <taxon>Desmospora</taxon>
    </lineage>
</organism>
<evidence type="ECO:0000256" key="4">
    <source>
        <dbReference type="ARBA" id="ARBA00023125"/>
    </source>
</evidence>
<dbReference type="InterPro" id="IPR016032">
    <property type="entry name" value="Sig_transdc_resp-reg_C-effctor"/>
</dbReference>
<keyword evidence="3" id="KW-0805">Transcription regulation</keyword>
<dbReference type="PANTHER" id="PTHR48111">
    <property type="entry name" value="REGULATOR OF RPOS"/>
    <property type="match status" value="1"/>
</dbReference>
<dbReference type="InterPro" id="IPR036388">
    <property type="entry name" value="WH-like_DNA-bd_sf"/>
</dbReference>
<dbReference type="Proteomes" id="UP001185012">
    <property type="component" value="Unassembled WGS sequence"/>
</dbReference>
<feature type="DNA-binding region" description="OmpR/PhoB-type" evidence="7">
    <location>
        <begin position="134"/>
        <end position="233"/>
    </location>
</feature>
<evidence type="ECO:0000259" key="9">
    <source>
        <dbReference type="PROSITE" id="PS51755"/>
    </source>
</evidence>
<evidence type="ECO:0000256" key="6">
    <source>
        <dbReference type="PROSITE-ProRule" id="PRU00169"/>
    </source>
</evidence>
<keyword evidence="2" id="KW-0902">Two-component regulatory system</keyword>
<comment type="caution">
    <text evidence="10">The sequence shown here is derived from an EMBL/GenBank/DDBJ whole genome shotgun (WGS) entry which is preliminary data.</text>
</comment>
<dbReference type="RefSeq" id="WP_309867396.1">
    <property type="nucleotide sequence ID" value="NZ_JAVDQG010000006.1"/>
</dbReference>
<keyword evidence="4 7" id="KW-0238">DNA-binding</keyword>
<dbReference type="InterPro" id="IPR001789">
    <property type="entry name" value="Sig_transdc_resp-reg_receiver"/>
</dbReference>
<name>A0ABU1IQ34_9BACL</name>
<dbReference type="InterPro" id="IPR011006">
    <property type="entry name" value="CheY-like_superfamily"/>
</dbReference>